<sequence length="94" mass="11131">MLEDESSSTFFNVTNAKRHLEDTLAYQRSKGSYVLSHYDLHPDLHSPEQNPPSDRWDDPEVYDPSIWAPIFESDEDEEEDDYDIEEDEKDDEDF</sequence>
<accession>A0ABC8R6Q8</accession>
<keyword evidence="3" id="KW-1185">Reference proteome</keyword>
<protein>
    <submittedName>
        <fullName evidence="2">Uncharacterized protein</fullName>
    </submittedName>
</protein>
<feature type="region of interest" description="Disordered" evidence="1">
    <location>
        <begin position="39"/>
        <end position="94"/>
    </location>
</feature>
<dbReference type="AlphaFoldDB" id="A0ABC8R6Q8"/>
<evidence type="ECO:0000256" key="1">
    <source>
        <dbReference type="SAM" id="MobiDB-lite"/>
    </source>
</evidence>
<organism evidence="2 3">
    <name type="scientific">Ilex paraguariensis</name>
    <name type="common">yerba mate</name>
    <dbReference type="NCBI Taxonomy" id="185542"/>
    <lineage>
        <taxon>Eukaryota</taxon>
        <taxon>Viridiplantae</taxon>
        <taxon>Streptophyta</taxon>
        <taxon>Embryophyta</taxon>
        <taxon>Tracheophyta</taxon>
        <taxon>Spermatophyta</taxon>
        <taxon>Magnoliopsida</taxon>
        <taxon>eudicotyledons</taxon>
        <taxon>Gunneridae</taxon>
        <taxon>Pentapetalae</taxon>
        <taxon>asterids</taxon>
        <taxon>campanulids</taxon>
        <taxon>Aquifoliales</taxon>
        <taxon>Aquifoliaceae</taxon>
        <taxon>Ilex</taxon>
    </lineage>
</organism>
<feature type="compositionally biased region" description="Acidic residues" evidence="1">
    <location>
        <begin position="72"/>
        <end position="94"/>
    </location>
</feature>
<evidence type="ECO:0000313" key="2">
    <source>
        <dbReference type="EMBL" id="CAK9140689.1"/>
    </source>
</evidence>
<proteinExistence type="predicted"/>
<dbReference type="EMBL" id="CAUOFW020001063">
    <property type="protein sequence ID" value="CAK9140689.1"/>
    <property type="molecule type" value="Genomic_DNA"/>
</dbReference>
<reference evidence="2 3" key="1">
    <citation type="submission" date="2024-02" db="EMBL/GenBank/DDBJ databases">
        <authorList>
            <person name="Vignale AGUSTIN F."/>
            <person name="Sosa J E."/>
            <person name="Modenutti C."/>
        </authorList>
    </citation>
    <scope>NUCLEOTIDE SEQUENCE [LARGE SCALE GENOMIC DNA]</scope>
</reference>
<name>A0ABC8R6Q8_9AQUA</name>
<evidence type="ECO:0000313" key="3">
    <source>
        <dbReference type="Proteomes" id="UP001642360"/>
    </source>
</evidence>
<dbReference type="Proteomes" id="UP001642360">
    <property type="component" value="Unassembled WGS sequence"/>
</dbReference>
<gene>
    <name evidence="2" type="ORF">ILEXP_LOCUS8197</name>
</gene>
<comment type="caution">
    <text evidence="2">The sequence shown here is derived from an EMBL/GenBank/DDBJ whole genome shotgun (WGS) entry which is preliminary data.</text>
</comment>